<protein>
    <submittedName>
        <fullName evidence="3">Phosphate-binding protein PstS</fullName>
    </submittedName>
</protein>
<feature type="domain" description="PBP" evidence="2">
    <location>
        <begin position="54"/>
        <end position="311"/>
    </location>
</feature>
<dbReference type="Gene3D" id="3.40.190.10">
    <property type="entry name" value="Periplasmic binding protein-like II"/>
    <property type="match status" value="2"/>
</dbReference>
<keyword evidence="1" id="KW-0732">Signal</keyword>
<reference evidence="3 4" key="1">
    <citation type="journal article" date="2019" name="Microbiol. Resour. Announc.">
        <title>Complete Genome Sequence of Halomonas sulfidaeris Strain Esulfide1 Isolated from a Metal Sulfide Rock at a Depth of 2,200 Meters, Obtained Using Nanopore Sequencing.</title>
        <authorList>
            <person name="Saito M."/>
            <person name="Nishigata A."/>
            <person name="Galipon J."/>
            <person name="Arakawa K."/>
        </authorList>
    </citation>
    <scope>NUCLEOTIDE SEQUENCE [LARGE SCALE GENOMIC DNA]</scope>
    <source>
        <strain evidence="3 4">ATCC BAA-803</strain>
    </source>
</reference>
<dbReference type="PANTHER" id="PTHR30570">
    <property type="entry name" value="PERIPLASMIC PHOSPHATE BINDING COMPONENT OF PHOSPHATE ABC TRANSPORTER"/>
    <property type="match status" value="1"/>
</dbReference>
<name>A0A455ULX2_9GAMM</name>
<evidence type="ECO:0000313" key="3">
    <source>
        <dbReference type="EMBL" id="BBI65269.1"/>
    </source>
</evidence>
<dbReference type="PANTHER" id="PTHR30570:SF6">
    <property type="entry name" value="PHOSPHATE-BINDING PROTEIN PSTS"/>
    <property type="match status" value="1"/>
</dbReference>
<dbReference type="Proteomes" id="UP000320231">
    <property type="component" value="Chromosome"/>
</dbReference>
<proteinExistence type="predicted"/>
<dbReference type="AlphaFoldDB" id="A0A455ULX2"/>
<dbReference type="InterPro" id="IPR050811">
    <property type="entry name" value="Phosphate_ABC_transporter"/>
</dbReference>
<organism evidence="3 4">
    <name type="scientific">Vreelandella sulfidaeris</name>
    <dbReference type="NCBI Taxonomy" id="115553"/>
    <lineage>
        <taxon>Bacteria</taxon>
        <taxon>Pseudomonadati</taxon>
        <taxon>Pseudomonadota</taxon>
        <taxon>Gammaproteobacteria</taxon>
        <taxon>Oceanospirillales</taxon>
        <taxon>Halomonadaceae</taxon>
        <taxon>Vreelandella</taxon>
    </lineage>
</organism>
<dbReference type="CDD" id="cd13653">
    <property type="entry name" value="PBP2_phosphate_like_1"/>
    <property type="match status" value="1"/>
</dbReference>
<evidence type="ECO:0000259" key="2">
    <source>
        <dbReference type="Pfam" id="PF12849"/>
    </source>
</evidence>
<sequence length="336" mass="36611">MNTLLIILLRTLTNIPLKAISSYEDLRFVLKRTLLRWMLAFLLVVTPFAWGQSSSMSGTLGAVGSDTMAGLMLRWGETLTARYPDVKLQFQASGSASAPTALVAGTTRLGPMSRPMNTEERDNFIERYGYPPLELKVARDALIVVVHRHNPLRALTRQQVDAIFSTTRACGADAPIRRWDQLPATHDWSFGSIALHGRNLASGTHGLFQQRALCGGLFRNDISEHPGSSAVVAAVGESANAMGYAGFNHLTPAVHALSLYNEDGIAIPPDEAAIQSGDYPLSRYLYLYVNLPPGESLPPAEQALLTLIMSEEGQQIARASGFVPLTPSVLNAQQRW</sequence>
<accession>A0A455ULX2</accession>
<dbReference type="InterPro" id="IPR024370">
    <property type="entry name" value="PBP_domain"/>
</dbReference>
<gene>
    <name evidence="3" type="primary">pstS</name>
    <name evidence="3" type="ORF">HSBAA_65750</name>
</gene>
<evidence type="ECO:0000256" key="1">
    <source>
        <dbReference type="ARBA" id="ARBA00022729"/>
    </source>
</evidence>
<dbReference type="EMBL" id="AP019514">
    <property type="protein sequence ID" value="BBI65269.1"/>
    <property type="molecule type" value="Genomic_DNA"/>
</dbReference>
<dbReference type="SUPFAM" id="SSF53850">
    <property type="entry name" value="Periplasmic binding protein-like II"/>
    <property type="match status" value="1"/>
</dbReference>
<evidence type="ECO:0000313" key="4">
    <source>
        <dbReference type="Proteomes" id="UP000320231"/>
    </source>
</evidence>
<dbReference type="KEGG" id="hsr:HSBAA_65750"/>
<dbReference type="Pfam" id="PF12849">
    <property type="entry name" value="PBP_like_2"/>
    <property type="match status" value="1"/>
</dbReference>